<protein>
    <submittedName>
        <fullName evidence="2">Uncharacterized protein</fullName>
    </submittedName>
</protein>
<reference evidence="2" key="1">
    <citation type="journal article" date="2021" name="Proc. Natl. Acad. Sci. U.S.A.">
        <title>A Catalog of Tens of Thousands of Viruses from Human Metagenomes Reveals Hidden Associations with Chronic Diseases.</title>
        <authorList>
            <person name="Tisza M.J."/>
            <person name="Buck C.B."/>
        </authorList>
    </citation>
    <scope>NUCLEOTIDE SEQUENCE</scope>
    <source>
        <strain evidence="2">CtPT18</strain>
    </source>
</reference>
<evidence type="ECO:0000256" key="1">
    <source>
        <dbReference type="SAM" id="Phobius"/>
    </source>
</evidence>
<name>A0A8S5NXR2_9CAUD</name>
<keyword evidence="1" id="KW-0812">Transmembrane</keyword>
<evidence type="ECO:0000313" key="2">
    <source>
        <dbReference type="EMBL" id="DAD98755.1"/>
    </source>
</evidence>
<sequence length="87" mass="10055">MQMARKNRRKRIVKDTAIESLISPKTNKTAPPSPWEVSKSLREQAKREKIVTERLTKIDTWVTRACQVVFIILGVCVLMLLHFHGII</sequence>
<dbReference type="EMBL" id="BK015266">
    <property type="protein sequence ID" value="DAD98755.1"/>
    <property type="molecule type" value="Genomic_DNA"/>
</dbReference>
<feature type="transmembrane region" description="Helical" evidence="1">
    <location>
        <begin position="61"/>
        <end position="83"/>
    </location>
</feature>
<proteinExistence type="predicted"/>
<keyword evidence="1" id="KW-1133">Transmembrane helix</keyword>
<organism evidence="2">
    <name type="scientific">Myoviridae sp. ctPT18</name>
    <dbReference type="NCBI Taxonomy" id="2825098"/>
    <lineage>
        <taxon>Viruses</taxon>
        <taxon>Duplodnaviria</taxon>
        <taxon>Heunggongvirae</taxon>
        <taxon>Uroviricota</taxon>
        <taxon>Caudoviricetes</taxon>
    </lineage>
</organism>
<keyword evidence="1" id="KW-0472">Membrane</keyword>
<accession>A0A8S5NXR2</accession>